<dbReference type="GO" id="GO:0005992">
    <property type="term" value="P:trehalose biosynthetic process"/>
    <property type="evidence" value="ECO:0007669"/>
    <property type="project" value="InterPro"/>
</dbReference>
<accession>A0A6V7P9F3</accession>
<dbReference type="SUPFAM" id="SSF53756">
    <property type="entry name" value="UDP-Glycosyltransferase/glycogen phosphorylase"/>
    <property type="match status" value="1"/>
</dbReference>
<name>A0A6V7P9F3_ANACO</name>
<dbReference type="Gene3D" id="3.40.50.2000">
    <property type="entry name" value="Glycogen Phosphorylase B"/>
    <property type="match status" value="1"/>
</dbReference>
<evidence type="ECO:0000313" key="1">
    <source>
        <dbReference type="EMBL" id="CAD1827459.1"/>
    </source>
</evidence>
<dbReference type="GO" id="GO:0004805">
    <property type="term" value="F:trehalose-phosphatase activity"/>
    <property type="evidence" value="ECO:0007669"/>
    <property type="project" value="TreeGrafter"/>
</dbReference>
<dbReference type="AlphaFoldDB" id="A0A6V7P9F3"/>
<dbReference type="InterPro" id="IPR001830">
    <property type="entry name" value="Glyco_trans_20"/>
</dbReference>
<gene>
    <name evidence="1" type="ORF">CB5_LOCUS10670</name>
</gene>
<dbReference type="PANTHER" id="PTHR10788">
    <property type="entry name" value="TREHALOSE-6-PHOSPHATE SYNTHASE"/>
    <property type="match status" value="1"/>
</dbReference>
<dbReference type="EMBL" id="LR862146">
    <property type="protein sequence ID" value="CAD1827459.1"/>
    <property type="molecule type" value="Genomic_DNA"/>
</dbReference>
<dbReference type="PANTHER" id="PTHR10788:SF46">
    <property type="entry name" value="ALPHA,ALPHA-TREHALOSE-PHOSPHATE SYNTHASE [UDP-FORMING] 11-RELATED"/>
    <property type="match status" value="1"/>
</dbReference>
<protein>
    <submittedName>
        <fullName evidence="1">Uncharacterized protein</fullName>
    </submittedName>
</protein>
<organism evidence="1">
    <name type="scientific">Ananas comosus var. bracteatus</name>
    <name type="common">red pineapple</name>
    <dbReference type="NCBI Taxonomy" id="296719"/>
    <lineage>
        <taxon>Eukaryota</taxon>
        <taxon>Viridiplantae</taxon>
        <taxon>Streptophyta</taxon>
        <taxon>Embryophyta</taxon>
        <taxon>Tracheophyta</taxon>
        <taxon>Spermatophyta</taxon>
        <taxon>Magnoliopsida</taxon>
        <taxon>Liliopsida</taxon>
        <taxon>Poales</taxon>
        <taxon>Bromeliaceae</taxon>
        <taxon>Bromelioideae</taxon>
        <taxon>Ananas</taxon>
    </lineage>
</organism>
<proteinExistence type="predicted"/>
<reference evidence="1" key="1">
    <citation type="submission" date="2020-07" db="EMBL/GenBank/DDBJ databases">
        <authorList>
            <person name="Lin J."/>
        </authorList>
    </citation>
    <scope>NUCLEOTIDE SEQUENCE</scope>
</reference>
<sequence>MERLLEECSELRGRSVLVQIANPAHSHGRDVEEVADEARSITRRINAHFGRPGYDSIVLIDRPVSTFEKAAYYATAECVVVSAVRDGLNRTPYIYTVCRELLASTRRSPRPPASSPTLSRCISRTASGSLIPNDEDDTAWIDTEFKARAEQKEATENTLAAYKADQDMVLTELMPTRHARQLFDEMPRMLL</sequence>
<dbReference type="GO" id="GO:0005829">
    <property type="term" value="C:cytosol"/>
    <property type="evidence" value="ECO:0007669"/>
    <property type="project" value="TreeGrafter"/>
</dbReference>
<dbReference type="Pfam" id="PF00982">
    <property type="entry name" value="Glyco_transf_20"/>
    <property type="match status" value="1"/>
</dbReference>